<gene>
    <name evidence="2" type="ORF">CSOL1703_00011189</name>
</gene>
<keyword evidence="3" id="KW-1185">Reference proteome</keyword>
<proteinExistence type="predicted"/>
<dbReference type="EMBL" id="CABFOC020000011">
    <property type="protein sequence ID" value="CAH0045439.1"/>
    <property type="molecule type" value="Genomic_DNA"/>
</dbReference>
<dbReference type="OrthoDB" id="4869601at2759"/>
<feature type="region of interest" description="Disordered" evidence="1">
    <location>
        <begin position="372"/>
        <end position="597"/>
    </location>
</feature>
<protein>
    <submittedName>
        <fullName evidence="2">Uncharacterized protein</fullName>
    </submittedName>
</protein>
<dbReference type="Proteomes" id="UP000775872">
    <property type="component" value="Unassembled WGS sequence"/>
</dbReference>
<feature type="region of interest" description="Disordered" evidence="1">
    <location>
        <begin position="289"/>
        <end position="309"/>
    </location>
</feature>
<accession>A0A9N9W8E3</accession>
<feature type="compositionally biased region" description="Pro residues" evidence="1">
    <location>
        <begin position="392"/>
        <end position="408"/>
    </location>
</feature>
<reference evidence="3" key="1">
    <citation type="submission" date="2019-06" db="EMBL/GenBank/DDBJ databases">
        <authorList>
            <person name="Broberg M."/>
        </authorList>
    </citation>
    <scope>NUCLEOTIDE SEQUENCE [LARGE SCALE GENOMIC DNA]</scope>
</reference>
<name>A0A9N9W8E3_9HYPO</name>
<feature type="compositionally biased region" description="Polar residues" evidence="1">
    <location>
        <begin position="455"/>
        <end position="468"/>
    </location>
</feature>
<comment type="caution">
    <text evidence="2">The sequence shown here is derived from an EMBL/GenBank/DDBJ whole genome shotgun (WGS) entry which is preliminary data.</text>
</comment>
<dbReference type="AlphaFoldDB" id="A0A9N9W8E3"/>
<evidence type="ECO:0000256" key="1">
    <source>
        <dbReference type="SAM" id="MobiDB-lite"/>
    </source>
</evidence>
<sequence length="597" mass="67963">MLYYDVYHDGKFSAALHREINPALERFRSNPDYSRFERDKPRPLVPSREDHSIVAATPDDGSYEREMEELFAPPLNHEELEIARVLAQGDRMHNPAAIYEREEEFEIHHMANSVDSCRREYINSASGARRLRVLARRNIRKRWKKMGVWNPAWGIPCREPSEPHDSTFHWRWEWQHGEFAAEATPLSSSAAKTHPIASALLSRQGLRFGECRYPPPLSHLTEQTLPSEAVSFIASRPWFVFQIERTEWHTRRLRLPRDQDGKYVSTVPWLWQNRGDRRLKNDSLKPRRPIGWKWRDESPSPDHEDATWKWLPDSGPAFDGVVAEENIHLDYDAMELTPSEIDVLESLHPRRPLPPGSQTQDGSDILQEIRSPTREMPQSQAPEPEARAQPRRSPPFPAKEPDTMPPKAPTETGNPSQTKRSRLSERTSAVESSSSTRAKTDTPSTKPSGRPPKTVNKSQPPSGISKPTSRSKRKTQAKAKESSLPNLLTEDKQPPAKVAGRKTARATDKTGVVVQTKNTPPEKDSRPSLKLTAGANPSQKRKRGQHKKSDAQEPSETIVVQLNDSIEALGRDQTALLVGNRRSERVKDRERKKQKTT</sequence>
<feature type="compositionally biased region" description="Polar residues" evidence="1">
    <location>
        <begin position="552"/>
        <end position="564"/>
    </location>
</feature>
<feature type="compositionally biased region" description="Basic and acidic residues" evidence="1">
    <location>
        <begin position="581"/>
        <end position="591"/>
    </location>
</feature>
<evidence type="ECO:0000313" key="3">
    <source>
        <dbReference type="Proteomes" id="UP000775872"/>
    </source>
</evidence>
<feature type="compositionally biased region" description="Basic and acidic residues" evidence="1">
    <location>
        <begin position="293"/>
        <end position="307"/>
    </location>
</feature>
<organism evidence="2 3">
    <name type="scientific">Clonostachys solani</name>
    <dbReference type="NCBI Taxonomy" id="160281"/>
    <lineage>
        <taxon>Eukaryota</taxon>
        <taxon>Fungi</taxon>
        <taxon>Dikarya</taxon>
        <taxon>Ascomycota</taxon>
        <taxon>Pezizomycotina</taxon>
        <taxon>Sordariomycetes</taxon>
        <taxon>Hypocreomycetidae</taxon>
        <taxon>Hypocreales</taxon>
        <taxon>Bionectriaceae</taxon>
        <taxon>Clonostachys</taxon>
    </lineage>
</organism>
<evidence type="ECO:0000313" key="2">
    <source>
        <dbReference type="EMBL" id="CAH0045439.1"/>
    </source>
</evidence>
<feature type="compositionally biased region" description="Low complexity" evidence="1">
    <location>
        <begin position="426"/>
        <end position="437"/>
    </location>
</feature>
<reference evidence="2 3" key="2">
    <citation type="submission" date="2021-10" db="EMBL/GenBank/DDBJ databases">
        <authorList>
            <person name="Piombo E."/>
        </authorList>
    </citation>
    <scope>NUCLEOTIDE SEQUENCE [LARGE SCALE GENOMIC DNA]</scope>
</reference>